<comment type="caution">
    <text evidence="1">The sequence shown here is derived from an EMBL/GenBank/DDBJ whole genome shotgun (WGS) entry which is preliminary data.</text>
</comment>
<dbReference type="Proteomes" id="UP001046870">
    <property type="component" value="Chromosome 10"/>
</dbReference>
<dbReference type="OrthoDB" id="8961442at2759"/>
<name>A0A9D3T7H9_MEGAT</name>
<organism evidence="1 2">
    <name type="scientific">Megalops atlanticus</name>
    <name type="common">Tarpon</name>
    <name type="synonym">Clupea gigantea</name>
    <dbReference type="NCBI Taxonomy" id="7932"/>
    <lineage>
        <taxon>Eukaryota</taxon>
        <taxon>Metazoa</taxon>
        <taxon>Chordata</taxon>
        <taxon>Craniata</taxon>
        <taxon>Vertebrata</taxon>
        <taxon>Euteleostomi</taxon>
        <taxon>Actinopterygii</taxon>
        <taxon>Neopterygii</taxon>
        <taxon>Teleostei</taxon>
        <taxon>Elopiformes</taxon>
        <taxon>Megalopidae</taxon>
        <taxon>Megalops</taxon>
    </lineage>
</organism>
<protein>
    <submittedName>
        <fullName evidence="1">Uncharacterized protein</fullName>
    </submittedName>
</protein>
<dbReference type="Gene3D" id="3.40.50.300">
    <property type="entry name" value="P-loop containing nucleotide triphosphate hydrolases"/>
    <property type="match status" value="1"/>
</dbReference>
<evidence type="ECO:0000313" key="1">
    <source>
        <dbReference type="EMBL" id="KAG7469954.1"/>
    </source>
</evidence>
<dbReference type="EMBL" id="JAFDVH010000010">
    <property type="protein sequence ID" value="KAG7469954.1"/>
    <property type="molecule type" value="Genomic_DNA"/>
</dbReference>
<accession>A0A9D3T7H9</accession>
<keyword evidence="2" id="KW-1185">Reference proteome</keyword>
<dbReference type="InterPro" id="IPR027417">
    <property type="entry name" value="P-loop_NTPase"/>
</dbReference>
<evidence type="ECO:0000313" key="2">
    <source>
        <dbReference type="Proteomes" id="UP001046870"/>
    </source>
</evidence>
<proteinExistence type="predicted"/>
<dbReference type="AlphaFoldDB" id="A0A9D3T7H9"/>
<reference evidence="1" key="1">
    <citation type="submission" date="2021-01" db="EMBL/GenBank/DDBJ databases">
        <authorList>
            <person name="Zahm M."/>
            <person name="Roques C."/>
            <person name="Cabau C."/>
            <person name="Klopp C."/>
            <person name="Donnadieu C."/>
            <person name="Jouanno E."/>
            <person name="Lampietro C."/>
            <person name="Louis A."/>
            <person name="Herpin A."/>
            <person name="Echchiki A."/>
            <person name="Berthelot C."/>
            <person name="Parey E."/>
            <person name="Roest-Crollius H."/>
            <person name="Braasch I."/>
            <person name="Postlethwait J."/>
            <person name="Bobe J."/>
            <person name="Montfort J."/>
            <person name="Bouchez O."/>
            <person name="Begum T."/>
            <person name="Mejri S."/>
            <person name="Adams A."/>
            <person name="Chen W.-J."/>
            <person name="Guiguen Y."/>
        </authorList>
    </citation>
    <scope>NUCLEOTIDE SEQUENCE</scope>
    <source>
        <strain evidence="1">YG-15Mar2019-1</strain>
        <tissue evidence="1">Brain</tissue>
    </source>
</reference>
<dbReference type="SUPFAM" id="SSF52540">
    <property type="entry name" value="P-loop containing nucleoside triphosphate hydrolases"/>
    <property type="match status" value="1"/>
</dbReference>
<sequence length="70" mass="8030">MADSTDGCEAQTPEYKLIPHRDYYLISGIHSPEAVDRIQNWEIRDSDIFVITYPKSGQPSSDQPCQHCQF</sequence>
<gene>
    <name evidence="1" type="ORF">MATL_G00134180</name>
</gene>